<reference evidence="7 8" key="1">
    <citation type="journal article" date="2019" name="Nat. Med.">
        <title>A library of human gut bacterial isolates paired with longitudinal multiomics data enables mechanistic microbiome research.</title>
        <authorList>
            <person name="Poyet M."/>
            <person name="Groussin M."/>
            <person name="Gibbons S.M."/>
            <person name="Avila-Pacheco J."/>
            <person name="Jiang X."/>
            <person name="Kearney S.M."/>
            <person name="Perrotta A.R."/>
            <person name="Berdy B."/>
            <person name="Zhao S."/>
            <person name="Lieberman T.D."/>
            <person name="Swanson P.K."/>
            <person name="Smith M."/>
            <person name="Roesemann S."/>
            <person name="Alexander J.E."/>
            <person name="Rich S.A."/>
            <person name="Livny J."/>
            <person name="Vlamakis H."/>
            <person name="Clish C."/>
            <person name="Bullock K."/>
            <person name="Deik A."/>
            <person name="Scott J."/>
            <person name="Pierce K.A."/>
            <person name="Xavier R.J."/>
            <person name="Alm E.J."/>
        </authorList>
    </citation>
    <scope>NUCLEOTIDE SEQUENCE [LARGE SCALE GENOMIC DNA]</scope>
    <source>
        <strain evidence="7 8">BIOML-A1</strain>
    </source>
</reference>
<dbReference type="Pfam" id="PF01943">
    <property type="entry name" value="Polysacc_synt"/>
    <property type="match status" value="1"/>
</dbReference>
<dbReference type="InterPro" id="IPR024923">
    <property type="entry name" value="PG_synth_SpoVB"/>
</dbReference>
<dbReference type="CDD" id="cd13124">
    <property type="entry name" value="MATE_SpoVB_like"/>
    <property type="match status" value="1"/>
</dbReference>
<feature type="transmembrane region" description="Helical" evidence="6">
    <location>
        <begin position="178"/>
        <end position="198"/>
    </location>
</feature>
<dbReference type="PIRSF" id="PIRSF038958">
    <property type="entry name" value="PG_synth_SpoVB"/>
    <property type="match status" value="1"/>
</dbReference>
<evidence type="ECO:0000256" key="1">
    <source>
        <dbReference type="ARBA" id="ARBA00004651"/>
    </source>
</evidence>
<evidence type="ECO:0000256" key="2">
    <source>
        <dbReference type="ARBA" id="ARBA00022475"/>
    </source>
</evidence>
<proteinExistence type="predicted"/>
<accession>A0A6L8SZT5</accession>
<evidence type="ECO:0000256" key="4">
    <source>
        <dbReference type="ARBA" id="ARBA00022989"/>
    </source>
</evidence>
<dbReference type="InterPro" id="IPR002797">
    <property type="entry name" value="Polysacc_synth"/>
</dbReference>
<feature type="transmembrane region" description="Helical" evidence="6">
    <location>
        <begin position="242"/>
        <end position="267"/>
    </location>
</feature>
<dbReference type="Proteomes" id="UP000477285">
    <property type="component" value="Unassembled WGS sequence"/>
</dbReference>
<comment type="subcellular location">
    <subcellularLocation>
        <location evidence="1">Cell membrane</location>
        <topology evidence="1">Multi-pass membrane protein</topology>
    </subcellularLocation>
</comment>
<evidence type="ECO:0000313" key="7">
    <source>
        <dbReference type="EMBL" id="MZL31671.1"/>
    </source>
</evidence>
<organism evidence="7 8">
    <name type="scientific">Blautia wexlerae</name>
    <dbReference type="NCBI Taxonomy" id="418240"/>
    <lineage>
        <taxon>Bacteria</taxon>
        <taxon>Bacillati</taxon>
        <taxon>Bacillota</taxon>
        <taxon>Clostridia</taxon>
        <taxon>Lachnospirales</taxon>
        <taxon>Lachnospiraceae</taxon>
        <taxon>Blautia</taxon>
    </lineage>
</organism>
<feature type="transmembrane region" description="Helical" evidence="6">
    <location>
        <begin position="397"/>
        <end position="419"/>
    </location>
</feature>
<dbReference type="PANTHER" id="PTHR30250:SF24">
    <property type="entry name" value="STAGE V SPORULATION PROTEIN B"/>
    <property type="match status" value="1"/>
</dbReference>
<dbReference type="InterPro" id="IPR050833">
    <property type="entry name" value="Poly_Biosynth_Transport"/>
</dbReference>
<protein>
    <submittedName>
        <fullName evidence="7">Oligosaccharide flippase family protein</fullName>
    </submittedName>
</protein>
<evidence type="ECO:0000256" key="5">
    <source>
        <dbReference type="ARBA" id="ARBA00023136"/>
    </source>
</evidence>
<feature type="transmembrane region" description="Helical" evidence="6">
    <location>
        <begin position="204"/>
        <end position="222"/>
    </location>
</feature>
<dbReference type="GO" id="GO:0005886">
    <property type="term" value="C:plasma membrane"/>
    <property type="evidence" value="ECO:0007669"/>
    <property type="project" value="UniProtKB-SubCell"/>
</dbReference>
<keyword evidence="2" id="KW-1003">Cell membrane</keyword>
<comment type="caution">
    <text evidence="7">The sequence shown here is derived from an EMBL/GenBank/DDBJ whole genome shotgun (WGS) entry which is preliminary data.</text>
</comment>
<dbReference type="PANTHER" id="PTHR30250">
    <property type="entry name" value="PST FAMILY PREDICTED COLANIC ACID TRANSPORTER"/>
    <property type="match status" value="1"/>
</dbReference>
<feature type="transmembrane region" description="Helical" evidence="6">
    <location>
        <begin position="96"/>
        <end position="116"/>
    </location>
</feature>
<feature type="transmembrane region" description="Helical" evidence="6">
    <location>
        <begin position="136"/>
        <end position="157"/>
    </location>
</feature>
<feature type="transmembrane region" description="Helical" evidence="6">
    <location>
        <begin position="51"/>
        <end position="76"/>
    </location>
</feature>
<feature type="transmembrane region" description="Helical" evidence="6">
    <location>
        <begin position="333"/>
        <end position="355"/>
    </location>
</feature>
<evidence type="ECO:0000256" key="6">
    <source>
        <dbReference type="SAM" id="Phobius"/>
    </source>
</evidence>
<dbReference type="AlphaFoldDB" id="A0A6L8SZT5"/>
<keyword evidence="5 6" id="KW-0472">Membrane</keyword>
<feature type="transmembrane region" description="Helical" evidence="6">
    <location>
        <begin position="287"/>
        <end position="312"/>
    </location>
</feature>
<keyword evidence="3 6" id="KW-0812">Transmembrane</keyword>
<evidence type="ECO:0000256" key="3">
    <source>
        <dbReference type="ARBA" id="ARBA00022692"/>
    </source>
</evidence>
<dbReference type="EMBL" id="WWVQ01000001">
    <property type="protein sequence ID" value="MZL31671.1"/>
    <property type="molecule type" value="Genomic_DNA"/>
</dbReference>
<name>A0A6L8SZT5_9FIRM</name>
<keyword evidence="4 6" id="KW-1133">Transmembrane helix</keyword>
<gene>
    <name evidence="7" type="ORF">GT728_00290</name>
</gene>
<sequence>MLRMKRSGFFIMSKKLFIKGTLLLTFAGLLSRLMGFFYRIFLSHTIGAHGLGIFQLILPLQILIMSICASGIQTAISRLTAAEKVSENPSRHISDYFVVGTVFSVVFSLVFSWFLYSYADFWAVQILKEPQTSGLIRILSLSIPLSTLHTCINSYYLGRKQAGFPAGVQLLEQLFRTGGCYILYLICVSQGRSITPAIAVGGNLIGEIASSFISLFAVSMHFKVTHYNIRNIRKPLSVLRKLLHISVPLTMNKILLTLLGSIEVILIPARLQMSGLTPKDSLSVYGIFTGMALPLILFPATLTNSAAAMLLPSITQLQTLGYQKRIQYVIGRIFRYCLLLGGSCMVFFLFLGEFLGNFLFHSQTAGIYIHTMSYICPFLYLNTTLTSVLNGLGKPGICLLHSVISVCIRISFVLFAIPVLGIRGYLYGILCSELVLSILHSLQILPNNYSNPRK</sequence>
<evidence type="ECO:0000313" key="8">
    <source>
        <dbReference type="Proteomes" id="UP000477285"/>
    </source>
</evidence>
<feature type="transmembrane region" description="Helical" evidence="6">
    <location>
        <begin position="367"/>
        <end position="385"/>
    </location>
</feature>